<dbReference type="RefSeq" id="WP_207542774.1">
    <property type="nucleotide sequence ID" value="NZ_JAFNAA010000036.1"/>
</dbReference>
<dbReference type="AlphaFoldDB" id="A0A8I1W8I1"/>
<gene>
    <name evidence="1" type="ORF">J2R62_16755</name>
</gene>
<protein>
    <submittedName>
        <fullName evidence="1">Uncharacterized protein</fullName>
    </submittedName>
</protein>
<evidence type="ECO:0000313" key="2">
    <source>
        <dbReference type="Proteomes" id="UP000664658"/>
    </source>
</evidence>
<sequence length="135" mass="15764">MNKALCIEAEYQHQKLVIEFMEFEDRIGSANLRLEFKSNAVNQQLTYIRSASWVAYKAIDQFVKLLGKSNLSTLNNLSGCPILEIQKVKNDYWLNINPHDERESLVAEEMKLSILLGPLFPQKLYEAINEFPKWW</sequence>
<organism evidence="1 2">
    <name type="scientific">Plesiomonas shigelloides</name>
    <name type="common">Aeromonas shigelloides</name>
    <dbReference type="NCBI Taxonomy" id="703"/>
    <lineage>
        <taxon>Bacteria</taxon>
        <taxon>Pseudomonadati</taxon>
        <taxon>Pseudomonadota</taxon>
        <taxon>Gammaproteobacteria</taxon>
        <taxon>Enterobacterales</taxon>
        <taxon>Enterobacteriaceae</taxon>
        <taxon>Plesiomonas</taxon>
    </lineage>
</organism>
<dbReference type="Proteomes" id="UP000664658">
    <property type="component" value="Unassembled WGS sequence"/>
</dbReference>
<accession>A0A8I1W8I1</accession>
<dbReference type="EMBL" id="JAFNAA010000036">
    <property type="protein sequence ID" value="MBO1109829.1"/>
    <property type="molecule type" value="Genomic_DNA"/>
</dbReference>
<evidence type="ECO:0000313" key="1">
    <source>
        <dbReference type="EMBL" id="MBO1109829.1"/>
    </source>
</evidence>
<reference evidence="1" key="1">
    <citation type="submission" date="2021-03" db="EMBL/GenBank/DDBJ databases">
        <title>Plesiomonas shigelloides zfcc0051, isolated from zebrafish feces.</title>
        <authorList>
            <person name="Vanderhoek Z."/>
            <person name="Gaulke C."/>
        </authorList>
    </citation>
    <scope>NUCLEOTIDE SEQUENCE</scope>
    <source>
        <strain evidence="1">Zfcc0051</strain>
    </source>
</reference>
<proteinExistence type="predicted"/>
<comment type="caution">
    <text evidence="1">The sequence shown here is derived from an EMBL/GenBank/DDBJ whole genome shotgun (WGS) entry which is preliminary data.</text>
</comment>
<name>A0A8I1W8I1_PLESH</name>